<reference evidence="8 9" key="1">
    <citation type="journal article" date="2020" name="ISME J.">
        <title>Uncovering the hidden diversity of litter-decomposition mechanisms in mushroom-forming fungi.</title>
        <authorList>
            <person name="Floudas D."/>
            <person name="Bentzer J."/>
            <person name="Ahren D."/>
            <person name="Johansson T."/>
            <person name="Persson P."/>
            <person name="Tunlid A."/>
        </authorList>
    </citation>
    <scope>NUCLEOTIDE SEQUENCE [LARGE SCALE GENOMIC DNA]</scope>
    <source>
        <strain evidence="8 9">CBS 406.79</strain>
    </source>
</reference>
<feature type="transmembrane region" description="Helical" evidence="6">
    <location>
        <begin position="195"/>
        <end position="218"/>
    </location>
</feature>
<keyword evidence="4" id="KW-0829">Tyrosine-protein kinase</keyword>
<keyword evidence="6" id="KW-0472">Membrane</keyword>
<evidence type="ECO:0000313" key="9">
    <source>
        <dbReference type="Proteomes" id="UP000518752"/>
    </source>
</evidence>
<name>A0A8H5H642_9AGAR</name>
<keyword evidence="3" id="KW-0418">Kinase</keyword>
<evidence type="ECO:0000256" key="7">
    <source>
        <dbReference type="SAM" id="SignalP"/>
    </source>
</evidence>
<keyword evidence="2" id="KW-0808">Transferase</keyword>
<feature type="region of interest" description="Disordered" evidence="5">
    <location>
        <begin position="151"/>
        <end position="192"/>
    </location>
</feature>
<gene>
    <name evidence="8" type="ORF">D9757_008764</name>
</gene>
<organism evidence="8 9">
    <name type="scientific">Collybiopsis confluens</name>
    <dbReference type="NCBI Taxonomy" id="2823264"/>
    <lineage>
        <taxon>Eukaryota</taxon>
        <taxon>Fungi</taxon>
        <taxon>Dikarya</taxon>
        <taxon>Basidiomycota</taxon>
        <taxon>Agaricomycotina</taxon>
        <taxon>Agaricomycetes</taxon>
        <taxon>Agaricomycetidae</taxon>
        <taxon>Agaricales</taxon>
        <taxon>Marasmiineae</taxon>
        <taxon>Omphalotaceae</taxon>
        <taxon>Collybiopsis</taxon>
    </lineage>
</organism>
<comment type="caution">
    <text evidence="8">The sequence shown here is derived from an EMBL/GenBank/DDBJ whole genome shotgun (WGS) entry which is preliminary data.</text>
</comment>
<dbReference type="Proteomes" id="UP000518752">
    <property type="component" value="Unassembled WGS sequence"/>
</dbReference>
<evidence type="ECO:0000256" key="5">
    <source>
        <dbReference type="SAM" id="MobiDB-lite"/>
    </source>
</evidence>
<dbReference type="InterPro" id="IPR044912">
    <property type="entry name" value="Egfr_JX_dom"/>
</dbReference>
<evidence type="ECO:0000313" key="8">
    <source>
        <dbReference type="EMBL" id="KAF5377100.1"/>
    </source>
</evidence>
<evidence type="ECO:0000256" key="6">
    <source>
        <dbReference type="SAM" id="Phobius"/>
    </source>
</evidence>
<evidence type="ECO:0000256" key="2">
    <source>
        <dbReference type="ARBA" id="ARBA00022679"/>
    </source>
</evidence>
<evidence type="ECO:0000256" key="3">
    <source>
        <dbReference type="ARBA" id="ARBA00022777"/>
    </source>
</evidence>
<proteinExistence type="predicted"/>
<dbReference type="EMBL" id="JAACJN010000085">
    <property type="protein sequence ID" value="KAF5377100.1"/>
    <property type="molecule type" value="Genomic_DNA"/>
</dbReference>
<dbReference type="Gene3D" id="6.10.250.2930">
    <property type="match status" value="1"/>
</dbReference>
<evidence type="ECO:0000256" key="1">
    <source>
        <dbReference type="ARBA" id="ARBA00011902"/>
    </source>
</evidence>
<feature type="compositionally biased region" description="Low complexity" evidence="5">
    <location>
        <begin position="166"/>
        <end position="192"/>
    </location>
</feature>
<keyword evidence="7" id="KW-0732">Signal</keyword>
<dbReference type="AlphaFoldDB" id="A0A8H5H642"/>
<protein>
    <recommendedName>
        <fullName evidence="1">receptor protein-tyrosine kinase</fullName>
        <ecNumber evidence="1">2.7.10.1</ecNumber>
    </recommendedName>
</protein>
<keyword evidence="6" id="KW-1133">Transmembrane helix</keyword>
<evidence type="ECO:0000256" key="4">
    <source>
        <dbReference type="ARBA" id="ARBA00023137"/>
    </source>
</evidence>
<feature type="signal peptide" evidence="7">
    <location>
        <begin position="1"/>
        <end position="20"/>
    </location>
</feature>
<keyword evidence="6" id="KW-0812">Transmembrane</keyword>
<dbReference type="GO" id="GO:0004714">
    <property type="term" value="F:transmembrane receptor protein tyrosine kinase activity"/>
    <property type="evidence" value="ECO:0007669"/>
    <property type="project" value="UniProtKB-EC"/>
</dbReference>
<sequence>MASILVVAWIISLLSVPVRCADPVLDVPACNSQFNADWAFNSRGQSPCQVAGYLGSVCSDNTFQINSITTTEEYILSSQLANNCTCSTVYYNTLSACAICQGGGHLTWDQWAKNCSTVFLAYPFPIPDGTAVPQWAFQSSASSSFDPALAQQVGDVPESSAPPAPSGTATSPGSAPAATSPSTTSGSNGKSKAGAIAGGVVGGLAFVTIATILVFLLLRRRRRKGAVPKERQALDDDTAITNPTPFMVNDSVHYLPPMRVYNPSDSNTFPPTHGLMASDRTRSPDTQISALSPMSHYRSISDSTTGHYSGAAEI</sequence>
<dbReference type="OrthoDB" id="2576311at2759"/>
<dbReference type="EC" id="2.7.10.1" evidence="1"/>
<keyword evidence="9" id="KW-1185">Reference proteome</keyword>
<accession>A0A8H5H642</accession>
<feature type="chain" id="PRO_5034247106" description="receptor protein-tyrosine kinase" evidence="7">
    <location>
        <begin position="21"/>
        <end position="314"/>
    </location>
</feature>